<dbReference type="RefSeq" id="XP_017781434.1">
    <property type="nucleotide sequence ID" value="XM_017925945.1"/>
</dbReference>
<organism evidence="1 2">
    <name type="scientific">Nicrophorus vespilloides</name>
    <name type="common">Boreal carrion beetle</name>
    <dbReference type="NCBI Taxonomy" id="110193"/>
    <lineage>
        <taxon>Eukaryota</taxon>
        <taxon>Metazoa</taxon>
        <taxon>Ecdysozoa</taxon>
        <taxon>Arthropoda</taxon>
        <taxon>Hexapoda</taxon>
        <taxon>Insecta</taxon>
        <taxon>Pterygota</taxon>
        <taxon>Neoptera</taxon>
        <taxon>Endopterygota</taxon>
        <taxon>Coleoptera</taxon>
        <taxon>Polyphaga</taxon>
        <taxon>Staphyliniformia</taxon>
        <taxon>Silphidae</taxon>
        <taxon>Nicrophorinae</taxon>
        <taxon>Nicrophorus</taxon>
    </lineage>
</organism>
<dbReference type="GeneID" id="108566187"/>
<reference evidence="2" key="1">
    <citation type="submission" date="2025-08" db="UniProtKB">
        <authorList>
            <consortium name="RefSeq"/>
        </authorList>
    </citation>
    <scope>IDENTIFICATION</scope>
    <source>
        <tissue evidence="2">Whole Larva</tissue>
    </source>
</reference>
<dbReference type="Proteomes" id="UP000695000">
    <property type="component" value="Unplaced"/>
</dbReference>
<evidence type="ECO:0000313" key="1">
    <source>
        <dbReference type="Proteomes" id="UP000695000"/>
    </source>
</evidence>
<evidence type="ECO:0000313" key="2">
    <source>
        <dbReference type="RefSeq" id="XP_017781434.1"/>
    </source>
</evidence>
<accession>A0ABM1N3N4</accession>
<keyword evidence="1" id="KW-1185">Reference proteome</keyword>
<sequence length="113" mass="13161">MSRRFWRGGKEKRGIKIRKTTTKNTHHPLGWVEPRFFISPREQEEEVEERANAAEYITSLDGPRPRRPMNEGAHARGFPHLHLICSRSSLSFARFANRIDDMGGFAKEKQRSI</sequence>
<name>A0ABM1N3N4_NICVS</name>
<protein>
    <submittedName>
        <fullName evidence="2">Uncharacterized protein LOC108566187</fullName>
    </submittedName>
</protein>
<gene>
    <name evidence="2" type="primary">LOC108566187</name>
</gene>
<proteinExistence type="predicted"/>